<comment type="function">
    <text evidence="4">Catalyzes the conversion of 3-deoxy-D-arabino-heptulosonate 7-phosphate (DAHP) to dehydroquinate (DHQ).</text>
</comment>
<feature type="domain" description="3-dehydroquinate synthase C-terminal" evidence="13">
    <location>
        <begin position="174"/>
        <end position="315"/>
    </location>
</feature>
<keyword evidence="8" id="KW-0520">NAD</keyword>
<dbReference type="Pfam" id="PF24621">
    <property type="entry name" value="DHQS_C"/>
    <property type="match status" value="1"/>
</dbReference>
<dbReference type="CDD" id="cd08195">
    <property type="entry name" value="DHQS"/>
    <property type="match status" value="1"/>
</dbReference>
<dbReference type="NCBIfam" id="TIGR01357">
    <property type="entry name" value="aroB"/>
    <property type="match status" value="1"/>
</dbReference>
<evidence type="ECO:0000259" key="12">
    <source>
        <dbReference type="Pfam" id="PF01761"/>
    </source>
</evidence>
<gene>
    <name evidence="14" type="ordered locus">Halhy_3620</name>
</gene>
<dbReference type="EMBL" id="CP002691">
    <property type="protein sequence ID" value="AEE51472.1"/>
    <property type="molecule type" value="Genomic_DNA"/>
</dbReference>
<evidence type="ECO:0000256" key="2">
    <source>
        <dbReference type="ARBA" id="ARBA00001941"/>
    </source>
</evidence>
<evidence type="ECO:0000256" key="1">
    <source>
        <dbReference type="ARBA" id="ARBA00001911"/>
    </source>
</evidence>
<dbReference type="KEGG" id="hhy:Halhy_3620"/>
<evidence type="ECO:0000313" key="14">
    <source>
        <dbReference type="EMBL" id="AEE51472.1"/>
    </source>
</evidence>
<dbReference type="SUPFAM" id="SSF56796">
    <property type="entry name" value="Dehydroquinate synthase-like"/>
    <property type="match status" value="1"/>
</dbReference>
<protein>
    <recommendedName>
        <fullName evidence="11">3-dehydroquinate synthase</fullName>
        <ecNumber evidence="11">4.2.3.4</ecNumber>
    </recommendedName>
</protein>
<keyword evidence="5" id="KW-0479">Metal-binding</keyword>
<sequence length="354" mass="39241">MQTIALSDYNIYVGPIETGWKLFLEQKKYHQILVIADENTEKHCLPLLANAMEGQPFSVINIPAGEQYKDIGTCQQIWQQMLDLGVDRQALVINLGGGVIGDMGGFCASTYKRGVDFVQVPTTLLSQVDASIGGKLGIDFGMVKNSVGVFCNPQAVFVDPAFLATLSARELRSGFAEIIKHALIQDIAQWEKIKNIHQLDDVDWPALIVPSLLIKKQVVEADPFERGLRKALNFGHTIGHAVEGFALETDQPLLHGEAIAIGMICEAWLSHQQGYLSAADLAEISRFFIHTYGHYTLQEENFADYLRLMGNDKKNEGKKINFSLIGAPGQVHINCHAQADEIAESLRYYQQLKA</sequence>
<dbReference type="PANTHER" id="PTHR43622">
    <property type="entry name" value="3-DEHYDROQUINATE SYNTHASE"/>
    <property type="match status" value="1"/>
</dbReference>
<dbReference type="FunFam" id="3.40.50.1970:FF:000007">
    <property type="entry name" value="Pentafunctional AROM polypeptide"/>
    <property type="match status" value="1"/>
</dbReference>
<dbReference type="InterPro" id="IPR030960">
    <property type="entry name" value="DHQS/DOIS_N"/>
</dbReference>
<evidence type="ECO:0000256" key="5">
    <source>
        <dbReference type="ARBA" id="ARBA00022723"/>
    </source>
</evidence>
<dbReference type="InterPro" id="IPR030963">
    <property type="entry name" value="DHQ_synth_fam"/>
</dbReference>
<keyword evidence="9 14" id="KW-0456">Lyase</keyword>
<dbReference type="eggNOG" id="COG0337">
    <property type="taxonomic scope" value="Bacteria"/>
</dbReference>
<organism evidence="14 15">
    <name type="scientific">Haliscomenobacter hydrossis (strain ATCC 27775 / DSM 1100 / LMG 10767 / O)</name>
    <dbReference type="NCBI Taxonomy" id="760192"/>
    <lineage>
        <taxon>Bacteria</taxon>
        <taxon>Pseudomonadati</taxon>
        <taxon>Bacteroidota</taxon>
        <taxon>Saprospiria</taxon>
        <taxon>Saprospirales</taxon>
        <taxon>Haliscomenobacteraceae</taxon>
        <taxon>Haliscomenobacter</taxon>
    </lineage>
</organism>
<dbReference type="Gene3D" id="3.40.50.1970">
    <property type="match status" value="1"/>
</dbReference>
<proteinExistence type="predicted"/>
<dbReference type="RefSeq" id="WP_013766011.1">
    <property type="nucleotide sequence ID" value="NC_015510.1"/>
</dbReference>
<evidence type="ECO:0000256" key="7">
    <source>
        <dbReference type="ARBA" id="ARBA00022833"/>
    </source>
</evidence>
<evidence type="ECO:0000259" key="13">
    <source>
        <dbReference type="Pfam" id="PF24621"/>
    </source>
</evidence>
<comment type="cofactor">
    <cofactor evidence="3">
        <name>Zn(2+)</name>
        <dbReference type="ChEBI" id="CHEBI:29105"/>
    </cofactor>
</comment>
<dbReference type="AlphaFoldDB" id="F4KYT0"/>
<keyword evidence="10" id="KW-0170">Cobalt</keyword>
<dbReference type="InterPro" id="IPR056179">
    <property type="entry name" value="DHQS_C"/>
</dbReference>
<dbReference type="GO" id="GO:0009423">
    <property type="term" value="P:chorismate biosynthetic process"/>
    <property type="evidence" value="ECO:0007669"/>
    <property type="project" value="UniProtKB-UniRule"/>
</dbReference>
<dbReference type="Gene3D" id="1.20.1090.10">
    <property type="entry name" value="Dehydroquinate synthase-like - alpha domain"/>
    <property type="match status" value="1"/>
</dbReference>
<evidence type="ECO:0000256" key="10">
    <source>
        <dbReference type="ARBA" id="ARBA00023285"/>
    </source>
</evidence>
<comment type="cofactor">
    <cofactor evidence="1">
        <name>NAD(+)</name>
        <dbReference type="ChEBI" id="CHEBI:57540"/>
    </cofactor>
</comment>
<reference evidence="14 15" key="1">
    <citation type="journal article" date="2011" name="Stand. Genomic Sci.">
        <title>Complete genome sequence of Haliscomenobacter hydrossis type strain (O).</title>
        <authorList>
            <consortium name="US DOE Joint Genome Institute (JGI-PGF)"/>
            <person name="Daligault H."/>
            <person name="Lapidus A."/>
            <person name="Zeytun A."/>
            <person name="Nolan M."/>
            <person name="Lucas S."/>
            <person name="Del Rio T.G."/>
            <person name="Tice H."/>
            <person name="Cheng J.F."/>
            <person name="Tapia R."/>
            <person name="Han C."/>
            <person name="Goodwin L."/>
            <person name="Pitluck S."/>
            <person name="Liolios K."/>
            <person name="Pagani I."/>
            <person name="Ivanova N."/>
            <person name="Huntemann M."/>
            <person name="Mavromatis K."/>
            <person name="Mikhailova N."/>
            <person name="Pati A."/>
            <person name="Chen A."/>
            <person name="Palaniappan K."/>
            <person name="Land M."/>
            <person name="Hauser L."/>
            <person name="Brambilla E.M."/>
            <person name="Rohde M."/>
            <person name="Verbarg S."/>
            <person name="Goker M."/>
            <person name="Bristow J."/>
            <person name="Eisen J.A."/>
            <person name="Markowitz V."/>
            <person name="Hugenholtz P."/>
            <person name="Kyrpides N.C."/>
            <person name="Klenk H.P."/>
            <person name="Woyke T."/>
        </authorList>
    </citation>
    <scope>NUCLEOTIDE SEQUENCE [LARGE SCALE GENOMIC DNA]</scope>
    <source>
        <strain evidence="15">ATCC 27775 / DSM 1100 / LMG 10767 / O</strain>
    </source>
</reference>
<keyword evidence="15" id="KW-1185">Reference proteome</keyword>
<dbReference type="STRING" id="760192.Halhy_3620"/>
<dbReference type="Pfam" id="PF01761">
    <property type="entry name" value="DHQ_synthase"/>
    <property type="match status" value="1"/>
</dbReference>
<dbReference type="GO" id="GO:0009073">
    <property type="term" value="P:aromatic amino acid family biosynthetic process"/>
    <property type="evidence" value="ECO:0007669"/>
    <property type="project" value="InterPro"/>
</dbReference>
<feature type="domain" description="3-dehydroquinate synthase N-terminal" evidence="12">
    <location>
        <begin position="60"/>
        <end position="172"/>
    </location>
</feature>
<accession>F4KYT0</accession>
<comment type="cofactor">
    <cofactor evidence="2">
        <name>Co(2+)</name>
        <dbReference type="ChEBI" id="CHEBI:48828"/>
    </cofactor>
</comment>
<dbReference type="HOGENOM" id="CLU_001201_0_1_10"/>
<reference key="2">
    <citation type="submission" date="2011-04" db="EMBL/GenBank/DDBJ databases">
        <title>Complete sequence of chromosome of Haliscomenobacter hydrossis DSM 1100.</title>
        <authorList>
            <consortium name="US DOE Joint Genome Institute (JGI-PGF)"/>
            <person name="Lucas S."/>
            <person name="Han J."/>
            <person name="Lapidus A."/>
            <person name="Bruce D."/>
            <person name="Goodwin L."/>
            <person name="Pitluck S."/>
            <person name="Peters L."/>
            <person name="Kyrpides N."/>
            <person name="Mavromatis K."/>
            <person name="Ivanova N."/>
            <person name="Ovchinnikova G."/>
            <person name="Pagani I."/>
            <person name="Daligault H."/>
            <person name="Detter J.C."/>
            <person name="Han C."/>
            <person name="Land M."/>
            <person name="Hauser L."/>
            <person name="Markowitz V."/>
            <person name="Cheng J.-F."/>
            <person name="Hugenholtz P."/>
            <person name="Woyke T."/>
            <person name="Wu D."/>
            <person name="Verbarg S."/>
            <person name="Frueling A."/>
            <person name="Brambilla E."/>
            <person name="Klenk H.-P."/>
            <person name="Eisen J.A."/>
        </authorList>
    </citation>
    <scope>NUCLEOTIDE SEQUENCE</scope>
    <source>
        <strain>DSM 1100</strain>
    </source>
</reference>
<keyword evidence="7" id="KW-0862">Zinc</keyword>
<evidence type="ECO:0000256" key="9">
    <source>
        <dbReference type="ARBA" id="ARBA00023239"/>
    </source>
</evidence>
<dbReference type="Proteomes" id="UP000008461">
    <property type="component" value="Chromosome"/>
</dbReference>
<dbReference type="InterPro" id="IPR016037">
    <property type="entry name" value="DHQ_synth_AroB"/>
</dbReference>
<dbReference type="GO" id="GO:0003856">
    <property type="term" value="F:3-dehydroquinate synthase activity"/>
    <property type="evidence" value="ECO:0007669"/>
    <property type="project" value="UniProtKB-UniRule"/>
</dbReference>
<keyword evidence="6" id="KW-0547">Nucleotide-binding</keyword>
<dbReference type="OrthoDB" id="9806583at2"/>
<dbReference type="InterPro" id="IPR050071">
    <property type="entry name" value="Dehydroquinate_synthase"/>
</dbReference>
<dbReference type="PANTHER" id="PTHR43622:SF1">
    <property type="entry name" value="3-DEHYDROQUINATE SYNTHASE"/>
    <property type="match status" value="1"/>
</dbReference>
<name>F4KYT0_HALH1</name>
<evidence type="ECO:0000256" key="4">
    <source>
        <dbReference type="ARBA" id="ARBA00003485"/>
    </source>
</evidence>
<dbReference type="GO" id="GO:0005737">
    <property type="term" value="C:cytoplasm"/>
    <property type="evidence" value="ECO:0007669"/>
    <property type="project" value="InterPro"/>
</dbReference>
<dbReference type="PIRSF" id="PIRSF001455">
    <property type="entry name" value="DHQ_synth"/>
    <property type="match status" value="1"/>
</dbReference>
<dbReference type="GO" id="GO:0000166">
    <property type="term" value="F:nucleotide binding"/>
    <property type="evidence" value="ECO:0007669"/>
    <property type="project" value="UniProtKB-KW"/>
</dbReference>
<evidence type="ECO:0000256" key="11">
    <source>
        <dbReference type="NCBIfam" id="TIGR01357"/>
    </source>
</evidence>
<evidence type="ECO:0000256" key="6">
    <source>
        <dbReference type="ARBA" id="ARBA00022741"/>
    </source>
</evidence>
<evidence type="ECO:0000313" key="15">
    <source>
        <dbReference type="Proteomes" id="UP000008461"/>
    </source>
</evidence>
<dbReference type="EC" id="4.2.3.4" evidence="11"/>
<evidence type="ECO:0000256" key="8">
    <source>
        <dbReference type="ARBA" id="ARBA00023027"/>
    </source>
</evidence>
<dbReference type="GO" id="GO:0046872">
    <property type="term" value="F:metal ion binding"/>
    <property type="evidence" value="ECO:0007669"/>
    <property type="project" value="UniProtKB-KW"/>
</dbReference>
<evidence type="ECO:0000256" key="3">
    <source>
        <dbReference type="ARBA" id="ARBA00001947"/>
    </source>
</evidence>